<evidence type="ECO:0000313" key="3">
    <source>
        <dbReference type="Proteomes" id="UP001278500"/>
    </source>
</evidence>
<reference evidence="2" key="2">
    <citation type="submission" date="2023-06" db="EMBL/GenBank/DDBJ databases">
        <authorList>
            <consortium name="Lawrence Berkeley National Laboratory"/>
            <person name="Haridas S."/>
            <person name="Hensen N."/>
            <person name="Bonometti L."/>
            <person name="Westerberg I."/>
            <person name="Brannstrom I.O."/>
            <person name="Guillou S."/>
            <person name="Cros-Aarteil S."/>
            <person name="Calhoun S."/>
            <person name="Kuo A."/>
            <person name="Mondo S."/>
            <person name="Pangilinan J."/>
            <person name="Riley R."/>
            <person name="Labutti K."/>
            <person name="Andreopoulos B."/>
            <person name="Lipzen A."/>
            <person name="Chen C."/>
            <person name="Yanf M."/>
            <person name="Daum C."/>
            <person name="Ng V."/>
            <person name="Clum A."/>
            <person name="Steindorff A."/>
            <person name="Ohm R."/>
            <person name="Martin F."/>
            <person name="Silar P."/>
            <person name="Natvig D."/>
            <person name="Lalanne C."/>
            <person name="Gautier V."/>
            <person name="Ament-Velasquez S.L."/>
            <person name="Kruys A."/>
            <person name="Hutchinson M.I."/>
            <person name="Powell A.J."/>
            <person name="Barry K."/>
            <person name="Miller A.N."/>
            <person name="Grigoriev I.V."/>
            <person name="Debuchy R."/>
            <person name="Gladieux P."/>
            <person name="Thoren M.H."/>
            <person name="Johannesson H."/>
        </authorList>
    </citation>
    <scope>NUCLEOTIDE SEQUENCE</scope>
    <source>
        <strain evidence="2">CBS 560.94</strain>
    </source>
</reference>
<organism evidence="2 3">
    <name type="scientific">Neurospora tetraspora</name>
    <dbReference type="NCBI Taxonomy" id="94610"/>
    <lineage>
        <taxon>Eukaryota</taxon>
        <taxon>Fungi</taxon>
        <taxon>Dikarya</taxon>
        <taxon>Ascomycota</taxon>
        <taxon>Pezizomycotina</taxon>
        <taxon>Sordariomycetes</taxon>
        <taxon>Sordariomycetidae</taxon>
        <taxon>Sordariales</taxon>
        <taxon>Sordariaceae</taxon>
        <taxon>Neurospora</taxon>
    </lineage>
</organism>
<comment type="caution">
    <text evidence="2">The sequence shown here is derived from an EMBL/GenBank/DDBJ whole genome shotgun (WGS) entry which is preliminary data.</text>
</comment>
<dbReference type="AlphaFoldDB" id="A0AAE0JNN1"/>
<dbReference type="EMBL" id="JAUEPP010000001">
    <property type="protein sequence ID" value="KAK3354914.1"/>
    <property type="molecule type" value="Genomic_DNA"/>
</dbReference>
<feature type="region of interest" description="Disordered" evidence="1">
    <location>
        <begin position="29"/>
        <end position="58"/>
    </location>
</feature>
<name>A0AAE0JNN1_9PEZI</name>
<gene>
    <name evidence="2" type="ORF">B0H65DRAFT_563265</name>
</gene>
<dbReference type="Proteomes" id="UP001278500">
    <property type="component" value="Unassembled WGS sequence"/>
</dbReference>
<evidence type="ECO:0000256" key="1">
    <source>
        <dbReference type="SAM" id="MobiDB-lite"/>
    </source>
</evidence>
<keyword evidence="3" id="KW-1185">Reference proteome</keyword>
<feature type="compositionally biased region" description="Low complexity" evidence="1">
    <location>
        <begin position="29"/>
        <end position="43"/>
    </location>
</feature>
<proteinExistence type="predicted"/>
<feature type="compositionally biased region" description="Basic and acidic residues" evidence="1">
    <location>
        <begin position="179"/>
        <end position="189"/>
    </location>
</feature>
<feature type="region of interest" description="Disordered" evidence="1">
    <location>
        <begin position="169"/>
        <end position="189"/>
    </location>
</feature>
<reference evidence="2" key="1">
    <citation type="journal article" date="2023" name="Mol. Phylogenet. Evol.">
        <title>Genome-scale phylogeny and comparative genomics of the fungal order Sordariales.</title>
        <authorList>
            <person name="Hensen N."/>
            <person name="Bonometti L."/>
            <person name="Westerberg I."/>
            <person name="Brannstrom I.O."/>
            <person name="Guillou S."/>
            <person name="Cros-Aarteil S."/>
            <person name="Calhoun S."/>
            <person name="Haridas S."/>
            <person name="Kuo A."/>
            <person name="Mondo S."/>
            <person name="Pangilinan J."/>
            <person name="Riley R."/>
            <person name="LaButti K."/>
            <person name="Andreopoulos B."/>
            <person name="Lipzen A."/>
            <person name="Chen C."/>
            <person name="Yan M."/>
            <person name="Daum C."/>
            <person name="Ng V."/>
            <person name="Clum A."/>
            <person name="Steindorff A."/>
            <person name="Ohm R.A."/>
            <person name="Martin F."/>
            <person name="Silar P."/>
            <person name="Natvig D.O."/>
            <person name="Lalanne C."/>
            <person name="Gautier V."/>
            <person name="Ament-Velasquez S.L."/>
            <person name="Kruys A."/>
            <person name="Hutchinson M.I."/>
            <person name="Powell A.J."/>
            <person name="Barry K."/>
            <person name="Miller A.N."/>
            <person name="Grigoriev I.V."/>
            <person name="Debuchy R."/>
            <person name="Gladieux P."/>
            <person name="Hiltunen Thoren M."/>
            <person name="Johannesson H."/>
        </authorList>
    </citation>
    <scope>NUCLEOTIDE SEQUENCE</scope>
    <source>
        <strain evidence="2">CBS 560.94</strain>
    </source>
</reference>
<accession>A0AAE0JNN1</accession>
<evidence type="ECO:0000313" key="2">
    <source>
        <dbReference type="EMBL" id="KAK3354914.1"/>
    </source>
</evidence>
<dbReference type="GeneID" id="87867382"/>
<sequence length="463" mass="52481">MEIQIKMRRWVDAKPSGHPDDLMSAYLRKAAAARSSSSSPVRQATRDNPKGPPSPPWLHRRCHRAANHPVRPLCWYARAVEAVRRKARLPEAFFGTPARHQSSCNKLPYTGPWCATGVPQRLVTRRWPEEEGALPLETPPAQHQTLDQTGCPLSVAFPVITTRFYRRSRTPKPQTPMEDENHCHEATGNQRERSQTIVCRISHRYRSEDVTDSCAAETVPVFGSSPYWVERIGASIPRFAWPSRAAISSRLLRTPARTAWRRLDLKRYVTLLGLLVVDRVRLAERHQCGRRTLVYRSTYTNCREVKQGICFHVVDEEDQVVCAVAHIQGAAIRFEEELTRPTRGSFTDIESRPFWSLEIDQPWRAYSASQALLSLTVVYHSLEKIAAHYTGDKLSVFTDDGSGRTCRSCYVSTFAGHCISIKVEVFYALRALVPGLAQVAAAQHHLRFYRWKAPSPPPGRPTP</sequence>
<protein>
    <submittedName>
        <fullName evidence="2">Uncharacterized protein</fullName>
    </submittedName>
</protein>
<dbReference type="RefSeq" id="XP_062686292.1">
    <property type="nucleotide sequence ID" value="XM_062830228.1"/>
</dbReference>